<dbReference type="EMBL" id="CP051677">
    <property type="protein sequence ID" value="QJD81366.1"/>
    <property type="molecule type" value="Genomic_DNA"/>
</dbReference>
<dbReference type="KEGG" id="srho:HH216_13445"/>
<reference evidence="1 2" key="1">
    <citation type="submission" date="2020-04" db="EMBL/GenBank/DDBJ databases">
        <title>Genome sequencing of novel species.</title>
        <authorList>
            <person name="Heo J."/>
            <person name="Kim S.-J."/>
            <person name="Kim J.-S."/>
            <person name="Hong S.-B."/>
            <person name="Kwon S.-W."/>
        </authorList>
    </citation>
    <scope>NUCLEOTIDE SEQUENCE [LARGE SCALE GENOMIC DNA]</scope>
    <source>
        <strain evidence="1 2">CJU-R4</strain>
    </source>
</reference>
<name>A0A7L5DSG2_9BACT</name>
<evidence type="ECO:0000313" key="2">
    <source>
        <dbReference type="Proteomes" id="UP000501128"/>
    </source>
</evidence>
<evidence type="ECO:0000313" key="1">
    <source>
        <dbReference type="EMBL" id="QJD81366.1"/>
    </source>
</evidence>
<evidence type="ECO:0008006" key="3">
    <source>
        <dbReference type="Google" id="ProtNLM"/>
    </source>
</evidence>
<sequence>MKPGNGIKKLLANAGLSGDFPGSYVLIENGKPIYVGISRQVFRRIWLHCRGETHYNANLVYRIASKKKPSDVKTSRDKRMQDEEFLAVFNEVRSHIQQCSFAYVPIDNDLTLYLFEAYCAMELDTYEWNTFRTH</sequence>
<accession>A0A7L5DSG2</accession>
<proteinExistence type="predicted"/>
<dbReference type="AlphaFoldDB" id="A0A7L5DSG2"/>
<keyword evidence="2" id="KW-1185">Reference proteome</keyword>
<protein>
    <recommendedName>
        <fullName evidence="3">GIY-YIG domain-containing protein</fullName>
    </recommendedName>
</protein>
<gene>
    <name evidence="1" type="ORF">HH216_13445</name>
</gene>
<organism evidence="1 2">
    <name type="scientific">Spirosoma rhododendri</name>
    <dbReference type="NCBI Taxonomy" id="2728024"/>
    <lineage>
        <taxon>Bacteria</taxon>
        <taxon>Pseudomonadati</taxon>
        <taxon>Bacteroidota</taxon>
        <taxon>Cytophagia</taxon>
        <taxon>Cytophagales</taxon>
        <taxon>Cytophagaceae</taxon>
        <taxon>Spirosoma</taxon>
    </lineage>
</organism>
<dbReference type="Proteomes" id="UP000501128">
    <property type="component" value="Chromosome"/>
</dbReference>